<keyword evidence="1" id="KW-0175">Coiled coil</keyword>
<name>A0A7S0NET5_9CRYP</name>
<organism evidence="3">
    <name type="scientific">Hanusia phi</name>
    <dbReference type="NCBI Taxonomy" id="3032"/>
    <lineage>
        <taxon>Eukaryota</taxon>
        <taxon>Cryptophyceae</taxon>
        <taxon>Pyrenomonadales</taxon>
        <taxon>Geminigeraceae</taxon>
        <taxon>Hanusia</taxon>
    </lineage>
</organism>
<accession>A0A7S0NET5</accession>
<dbReference type="EMBL" id="HBEO01034970">
    <property type="protein sequence ID" value="CAD8508513.1"/>
    <property type="molecule type" value="Transcribed_RNA"/>
</dbReference>
<evidence type="ECO:0000313" key="3">
    <source>
        <dbReference type="EMBL" id="CAD8508513.1"/>
    </source>
</evidence>
<gene>
    <name evidence="3" type="ORF">HPHI1048_LOCUS23705</name>
</gene>
<dbReference type="AlphaFoldDB" id="A0A7S0NET5"/>
<sequence>MSVEDGPGGDEASGERIGEGGGGKENDSISSDGEGQSTRVSHSRRGFRPRSTNAYSSASTLSNSMHFELPLSVSRASLISASGSTGSRSGLKELRHARQHTEDAYKMLKSRLAKLAFEEQRAVKVAEISKQRAQEIARLRAQIEERRRSKEKEKAERIKQLQQEIENKAIEKKERQMSIRNIRDSLVMSRQEAASRVRQERKANEKEREKLNQEALRNKRKLKRTVVELSSGKGQYERRKTMAQKHNMAELAYQDKLIQEEQERSRMNRLILEMQEQEKIMLQRVAKAQEMQVKALISLKDSLM</sequence>
<feature type="compositionally biased region" description="Polar residues" evidence="2">
    <location>
        <begin position="50"/>
        <end position="60"/>
    </location>
</feature>
<protein>
    <submittedName>
        <fullName evidence="3">Uncharacterized protein</fullName>
    </submittedName>
</protein>
<feature type="compositionally biased region" description="Basic and acidic residues" evidence="2">
    <location>
        <begin position="13"/>
        <end position="27"/>
    </location>
</feature>
<evidence type="ECO:0000256" key="1">
    <source>
        <dbReference type="SAM" id="Coils"/>
    </source>
</evidence>
<evidence type="ECO:0000256" key="2">
    <source>
        <dbReference type="SAM" id="MobiDB-lite"/>
    </source>
</evidence>
<feature type="region of interest" description="Disordered" evidence="2">
    <location>
        <begin position="1"/>
        <end position="60"/>
    </location>
</feature>
<feature type="compositionally biased region" description="Polar residues" evidence="2">
    <location>
        <begin position="28"/>
        <end position="40"/>
    </location>
</feature>
<feature type="coiled-coil region" evidence="1">
    <location>
        <begin position="91"/>
        <end position="221"/>
    </location>
</feature>
<reference evidence="3" key="1">
    <citation type="submission" date="2021-01" db="EMBL/GenBank/DDBJ databases">
        <authorList>
            <person name="Corre E."/>
            <person name="Pelletier E."/>
            <person name="Niang G."/>
            <person name="Scheremetjew M."/>
            <person name="Finn R."/>
            <person name="Kale V."/>
            <person name="Holt S."/>
            <person name="Cochrane G."/>
            <person name="Meng A."/>
            <person name="Brown T."/>
            <person name="Cohen L."/>
        </authorList>
    </citation>
    <scope>NUCLEOTIDE SEQUENCE</scope>
    <source>
        <strain evidence="3">CCMP325</strain>
    </source>
</reference>
<proteinExistence type="predicted"/>